<gene>
    <name evidence="1" type="ORF">QQF64_002158</name>
</gene>
<dbReference type="EMBL" id="JAYMGO010000010">
    <property type="protein sequence ID" value="KAL1266483.1"/>
    <property type="molecule type" value="Genomic_DNA"/>
</dbReference>
<name>A0ABR3MPE0_9TELE</name>
<accession>A0ABR3MPE0</accession>
<organism evidence="1 2">
    <name type="scientific">Cirrhinus molitorella</name>
    <name type="common">mud carp</name>
    <dbReference type="NCBI Taxonomy" id="172907"/>
    <lineage>
        <taxon>Eukaryota</taxon>
        <taxon>Metazoa</taxon>
        <taxon>Chordata</taxon>
        <taxon>Craniata</taxon>
        <taxon>Vertebrata</taxon>
        <taxon>Euteleostomi</taxon>
        <taxon>Actinopterygii</taxon>
        <taxon>Neopterygii</taxon>
        <taxon>Teleostei</taxon>
        <taxon>Ostariophysi</taxon>
        <taxon>Cypriniformes</taxon>
        <taxon>Cyprinidae</taxon>
        <taxon>Labeoninae</taxon>
        <taxon>Labeonini</taxon>
        <taxon>Cirrhinus</taxon>
    </lineage>
</organism>
<dbReference type="Proteomes" id="UP001558613">
    <property type="component" value="Unassembled WGS sequence"/>
</dbReference>
<comment type="caution">
    <text evidence="1">The sequence shown here is derived from an EMBL/GenBank/DDBJ whole genome shotgun (WGS) entry which is preliminary data.</text>
</comment>
<protein>
    <submittedName>
        <fullName evidence="1">Uncharacterized protein</fullName>
    </submittedName>
</protein>
<evidence type="ECO:0000313" key="2">
    <source>
        <dbReference type="Proteomes" id="UP001558613"/>
    </source>
</evidence>
<reference evidence="1 2" key="1">
    <citation type="submission" date="2023-09" db="EMBL/GenBank/DDBJ databases">
        <authorList>
            <person name="Wang M."/>
        </authorList>
    </citation>
    <scope>NUCLEOTIDE SEQUENCE [LARGE SCALE GENOMIC DNA]</scope>
    <source>
        <strain evidence="1">GT-2023</strain>
        <tissue evidence="1">Liver</tissue>
    </source>
</reference>
<keyword evidence="2" id="KW-1185">Reference proteome</keyword>
<proteinExistence type="predicted"/>
<evidence type="ECO:0000313" key="1">
    <source>
        <dbReference type="EMBL" id="KAL1266483.1"/>
    </source>
</evidence>
<sequence>MTRQGCRKQLTSACLTHVCRERVLAESRQKWWRVALTPLHSSSSQSEQLGLRSRSPARTGYCTDDIYVSAAPEGPT</sequence>